<dbReference type="InterPro" id="IPR036259">
    <property type="entry name" value="MFS_trans_sf"/>
</dbReference>
<dbReference type="SUPFAM" id="SSF103473">
    <property type="entry name" value="MFS general substrate transporter"/>
    <property type="match status" value="1"/>
</dbReference>
<evidence type="ECO:0000256" key="2">
    <source>
        <dbReference type="ARBA" id="ARBA00022692"/>
    </source>
</evidence>
<gene>
    <name evidence="7" type="primary">Orct_8</name>
    <name evidence="7" type="ORF">NPIL_240521</name>
</gene>
<dbReference type="EMBL" id="BMAW01055379">
    <property type="protein sequence ID" value="GFT00539.1"/>
    <property type="molecule type" value="Genomic_DNA"/>
</dbReference>
<dbReference type="AlphaFoldDB" id="A0A8X6N943"/>
<comment type="subcellular location">
    <subcellularLocation>
        <location evidence="1">Membrane</location>
        <topology evidence="1">Multi-pass membrane protein</topology>
    </subcellularLocation>
</comment>
<dbReference type="OrthoDB" id="6434632at2759"/>
<protein>
    <submittedName>
        <fullName evidence="7">Organic cation transporter protein</fullName>
    </submittedName>
</protein>
<accession>A0A8X6N943</accession>
<evidence type="ECO:0000256" key="3">
    <source>
        <dbReference type="ARBA" id="ARBA00022989"/>
    </source>
</evidence>
<evidence type="ECO:0000256" key="5">
    <source>
        <dbReference type="SAM" id="Phobius"/>
    </source>
</evidence>
<feature type="non-terminal residue" evidence="7">
    <location>
        <position position="1"/>
    </location>
</feature>
<reference evidence="7" key="1">
    <citation type="submission" date="2020-08" db="EMBL/GenBank/DDBJ databases">
        <title>Multicomponent nature underlies the extraordinary mechanical properties of spider dragline silk.</title>
        <authorList>
            <person name="Kono N."/>
            <person name="Nakamura H."/>
            <person name="Mori M."/>
            <person name="Yoshida Y."/>
            <person name="Ohtoshi R."/>
            <person name="Malay A.D."/>
            <person name="Moran D.A.P."/>
            <person name="Tomita M."/>
            <person name="Numata K."/>
            <person name="Arakawa K."/>
        </authorList>
    </citation>
    <scope>NUCLEOTIDE SEQUENCE</scope>
</reference>
<dbReference type="Pfam" id="PF07690">
    <property type="entry name" value="MFS_1"/>
    <property type="match status" value="1"/>
</dbReference>
<dbReference type="InterPro" id="IPR020846">
    <property type="entry name" value="MFS_dom"/>
</dbReference>
<feature type="transmembrane region" description="Helical" evidence="5">
    <location>
        <begin position="47"/>
        <end position="76"/>
    </location>
</feature>
<feature type="domain" description="Major facilitator superfamily (MFS) profile" evidence="6">
    <location>
        <begin position="1"/>
        <end position="97"/>
    </location>
</feature>
<proteinExistence type="predicted"/>
<comment type="caution">
    <text evidence="7">The sequence shown here is derived from an EMBL/GenBank/DDBJ whole genome shotgun (WGS) entry which is preliminary data.</text>
</comment>
<dbReference type="GO" id="GO:0022857">
    <property type="term" value="F:transmembrane transporter activity"/>
    <property type="evidence" value="ECO:0007669"/>
    <property type="project" value="InterPro"/>
</dbReference>
<evidence type="ECO:0000256" key="1">
    <source>
        <dbReference type="ARBA" id="ARBA00004141"/>
    </source>
</evidence>
<sequence>PYFFQWDLVCSREWLISLAKSTYMIGFLLSVIIFGQISDLIGRFPTIVICYCITSVSTFLSLLSNSFTLFVILRFFQAFGRAGMTTTGYVLSKLNNW</sequence>
<dbReference type="PANTHER" id="PTHR24064">
    <property type="entry name" value="SOLUTE CARRIER FAMILY 22 MEMBER"/>
    <property type="match status" value="1"/>
</dbReference>
<evidence type="ECO:0000313" key="8">
    <source>
        <dbReference type="Proteomes" id="UP000887013"/>
    </source>
</evidence>
<dbReference type="PROSITE" id="PS50850">
    <property type="entry name" value="MFS"/>
    <property type="match status" value="1"/>
</dbReference>
<evidence type="ECO:0000259" key="6">
    <source>
        <dbReference type="PROSITE" id="PS50850"/>
    </source>
</evidence>
<evidence type="ECO:0000256" key="4">
    <source>
        <dbReference type="ARBA" id="ARBA00023136"/>
    </source>
</evidence>
<dbReference type="InterPro" id="IPR011701">
    <property type="entry name" value="MFS"/>
</dbReference>
<keyword evidence="3 5" id="KW-1133">Transmembrane helix</keyword>
<organism evidence="7 8">
    <name type="scientific">Nephila pilipes</name>
    <name type="common">Giant wood spider</name>
    <name type="synonym">Nephila maculata</name>
    <dbReference type="NCBI Taxonomy" id="299642"/>
    <lineage>
        <taxon>Eukaryota</taxon>
        <taxon>Metazoa</taxon>
        <taxon>Ecdysozoa</taxon>
        <taxon>Arthropoda</taxon>
        <taxon>Chelicerata</taxon>
        <taxon>Arachnida</taxon>
        <taxon>Araneae</taxon>
        <taxon>Araneomorphae</taxon>
        <taxon>Entelegynae</taxon>
        <taxon>Araneoidea</taxon>
        <taxon>Nephilidae</taxon>
        <taxon>Nephila</taxon>
    </lineage>
</organism>
<keyword evidence="4 5" id="KW-0472">Membrane</keyword>
<evidence type="ECO:0000313" key="7">
    <source>
        <dbReference type="EMBL" id="GFT00539.1"/>
    </source>
</evidence>
<keyword evidence="8" id="KW-1185">Reference proteome</keyword>
<feature type="transmembrane region" description="Helical" evidence="5">
    <location>
        <begin position="14"/>
        <end position="35"/>
    </location>
</feature>
<keyword evidence="2 5" id="KW-0812">Transmembrane</keyword>
<dbReference type="Proteomes" id="UP000887013">
    <property type="component" value="Unassembled WGS sequence"/>
</dbReference>
<name>A0A8X6N943_NEPPI</name>
<dbReference type="Gene3D" id="1.20.1250.20">
    <property type="entry name" value="MFS general substrate transporter like domains"/>
    <property type="match status" value="1"/>
</dbReference>
<dbReference type="GO" id="GO:0016020">
    <property type="term" value="C:membrane"/>
    <property type="evidence" value="ECO:0007669"/>
    <property type="project" value="UniProtKB-SubCell"/>
</dbReference>